<dbReference type="OrthoDB" id="2157530at2759"/>
<organism evidence="1 2">
    <name type="scientific">Lophiostoma macrostomum CBS 122681</name>
    <dbReference type="NCBI Taxonomy" id="1314788"/>
    <lineage>
        <taxon>Eukaryota</taxon>
        <taxon>Fungi</taxon>
        <taxon>Dikarya</taxon>
        <taxon>Ascomycota</taxon>
        <taxon>Pezizomycotina</taxon>
        <taxon>Dothideomycetes</taxon>
        <taxon>Pleosporomycetidae</taxon>
        <taxon>Pleosporales</taxon>
        <taxon>Lophiostomataceae</taxon>
        <taxon>Lophiostoma</taxon>
    </lineage>
</organism>
<sequence>MFSGKSSQRPDFVETLLRTGTLNATNVRDYIYGIMGITGFPAKAMSINDWSQRKHDDVFIPIDYSTDVDSIKIAVSWAVIMEIGLVVLAKFKAVELQVSDDSLPSWVIDWRLAAELFTELPFKEFRRTLSNVWHVFYPRNPALRGSRDRLQATDTSSLSHYGHRQLRLNMNSKVAFGELIVRGETEEQFYIKNNSVWHRKTLGHKLAWRLNFEASSEDLVVRLADFHSMIGELPQGGGLWVLRPVRNEKFAVVACLVYDAGPTHENACHPYKKSKIYAWSYWQWFWDTKRTKTRHCDIAHS</sequence>
<dbReference type="EMBL" id="MU004324">
    <property type="protein sequence ID" value="KAF2657565.1"/>
    <property type="molecule type" value="Genomic_DNA"/>
</dbReference>
<proteinExistence type="predicted"/>
<name>A0A6A6TC52_9PLEO</name>
<evidence type="ECO:0008006" key="3">
    <source>
        <dbReference type="Google" id="ProtNLM"/>
    </source>
</evidence>
<keyword evidence="2" id="KW-1185">Reference proteome</keyword>
<gene>
    <name evidence="1" type="ORF">K491DRAFT_714408</name>
</gene>
<evidence type="ECO:0000313" key="1">
    <source>
        <dbReference type="EMBL" id="KAF2657565.1"/>
    </source>
</evidence>
<reference evidence="1" key="1">
    <citation type="journal article" date="2020" name="Stud. Mycol.">
        <title>101 Dothideomycetes genomes: a test case for predicting lifestyles and emergence of pathogens.</title>
        <authorList>
            <person name="Haridas S."/>
            <person name="Albert R."/>
            <person name="Binder M."/>
            <person name="Bloem J."/>
            <person name="Labutti K."/>
            <person name="Salamov A."/>
            <person name="Andreopoulos B."/>
            <person name="Baker S."/>
            <person name="Barry K."/>
            <person name="Bills G."/>
            <person name="Bluhm B."/>
            <person name="Cannon C."/>
            <person name="Castanera R."/>
            <person name="Culley D."/>
            <person name="Daum C."/>
            <person name="Ezra D."/>
            <person name="Gonzalez J."/>
            <person name="Henrissat B."/>
            <person name="Kuo A."/>
            <person name="Liang C."/>
            <person name="Lipzen A."/>
            <person name="Lutzoni F."/>
            <person name="Magnuson J."/>
            <person name="Mondo S."/>
            <person name="Nolan M."/>
            <person name="Ohm R."/>
            <person name="Pangilinan J."/>
            <person name="Park H.-J."/>
            <person name="Ramirez L."/>
            <person name="Alfaro M."/>
            <person name="Sun H."/>
            <person name="Tritt A."/>
            <person name="Yoshinaga Y."/>
            <person name="Zwiers L.-H."/>
            <person name="Turgeon B."/>
            <person name="Goodwin S."/>
            <person name="Spatafora J."/>
            <person name="Crous P."/>
            <person name="Grigoriev I."/>
        </authorList>
    </citation>
    <scope>NUCLEOTIDE SEQUENCE</scope>
    <source>
        <strain evidence="1">CBS 122681</strain>
    </source>
</reference>
<dbReference type="AlphaFoldDB" id="A0A6A6TC52"/>
<dbReference type="Proteomes" id="UP000799324">
    <property type="component" value="Unassembled WGS sequence"/>
</dbReference>
<evidence type="ECO:0000313" key="2">
    <source>
        <dbReference type="Proteomes" id="UP000799324"/>
    </source>
</evidence>
<protein>
    <recommendedName>
        <fullName evidence="3">Heterokaryon incompatibility domain-containing protein</fullName>
    </recommendedName>
</protein>
<accession>A0A6A6TC52</accession>